<dbReference type="Proteomes" id="UP000004508">
    <property type="component" value="Unassembled WGS sequence"/>
</dbReference>
<protein>
    <recommendedName>
        <fullName evidence="3">Transposase IS4 family protein</fullName>
    </recommendedName>
</protein>
<dbReference type="AlphaFoldDB" id="D6TXQ8"/>
<gene>
    <name evidence="1" type="ORF">Krac_4028</name>
</gene>
<keyword evidence="2" id="KW-1185">Reference proteome</keyword>
<organism evidence="1 2">
    <name type="scientific">Ktedonobacter racemifer DSM 44963</name>
    <dbReference type="NCBI Taxonomy" id="485913"/>
    <lineage>
        <taxon>Bacteria</taxon>
        <taxon>Bacillati</taxon>
        <taxon>Chloroflexota</taxon>
        <taxon>Ktedonobacteria</taxon>
        <taxon>Ktedonobacterales</taxon>
        <taxon>Ktedonobacteraceae</taxon>
        <taxon>Ktedonobacter</taxon>
    </lineage>
</organism>
<name>D6TXQ8_KTERA</name>
<dbReference type="InParanoid" id="D6TXQ8"/>
<reference evidence="1 2" key="1">
    <citation type="journal article" date="2011" name="Stand. Genomic Sci.">
        <title>Non-contiguous finished genome sequence and contextual data of the filamentous soil bacterium Ktedonobacter racemifer type strain (SOSP1-21).</title>
        <authorList>
            <person name="Chang Y.J."/>
            <person name="Land M."/>
            <person name="Hauser L."/>
            <person name="Chertkov O."/>
            <person name="Del Rio T.G."/>
            <person name="Nolan M."/>
            <person name="Copeland A."/>
            <person name="Tice H."/>
            <person name="Cheng J.F."/>
            <person name="Lucas S."/>
            <person name="Han C."/>
            <person name="Goodwin L."/>
            <person name="Pitluck S."/>
            <person name="Ivanova N."/>
            <person name="Ovchinikova G."/>
            <person name="Pati A."/>
            <person name="Chen A."/>
            <person name="Palaniappan K."/>
            <person name="Mavromatis K."/>
            <person name="Liolios K."/>
            <person name="Brettin T."/>
            <person name="Fiebig A."/>
            <person name="Rohde M."/>
            <person name="Abt B."/>
            <person name="Goker M."/>
            <person name="Detter J.C."/>
            <person name="Woyke T."/>
            <person name="Bristow J."/>
            <person name="Eisen J.A."/>
            <person name="Markowitz V."/>
            <person name="Hugenholtz P."/>
            <person name="Kyrpides N.C."/>
            <person name="Klenk H.P."/>
            <person name="Lapidus A."/>
        </authorList>
    </citation>
    <scope>NUCLEOTIDE SEQUENCE [LARGE SCALE GENOMIC DNA]</scope>
    <source>
        <strain evidence="2">DSM 44963</strain>
    </source>
</reference>
<dbReference type="EMBL" id="ADVG01000003">
    <property type="protein sequence ID" value="EFH83105.1"/>
    <property type="molecule type" value="Genomic_DNA"/>
</dbReference>
<sequence length="325" mass="35813">MATKGHFAGARNRRGRQLGRVLATRYAEVVVDQLFEGRTKLAEAFVPLVQAAEQTLGLDEAKRTRILLRVDAGGGSLDDVNWALSRGYQILCKDYSGQRAARLAASVTRWVDDPDEPGRQVGWVELEASEYVRPVVRIAIRKRKPNGQWGIAVLISSLSPAEVEELSEVSLACSLDPAKELLLTHVRLYDQRGGGVETSFKGNKQGFSLGKRGKKCFEAQQMVMLLGSLAHNVVVWAQLWLAGTASAMQHYGPLRMVRDVFHVSGFLLLDAWGRIRQIGLNQDAPFALVLLSPLRTLVAPAHVTIYLAKSGMSQSDRNAHENGLY</sequence>
<evidence type="ECO:0008006" key="3">
    <source>
        <dbReference type="Google" id="ProtNLM"/>
    </source>
</evidence>
<proteinExistence type="predicted"/>
<comment type="caution">
    <text evidence="1">The sequence shown here is derived from an EMBL/GenBank/DDBJ whole genome shotgun (WGS) entry which is preliminary data.</text>
</comment>
<evidence type="ECO:0000313" key="1">
    <source>
        <dbReference type="EMBL" id="EFH83105.1"/>
    </source>
</evidence>
<accession>D6TXQ8</accession>
<evidence type="ECO:0000313" key="2">
    <source>
        <dbReference type="Proteomes" id="UP000004508"/>
    </source>
</evidence>